<comment type="subcellular location">
    <subcellularLocation>
        <location evidence="1">Membrane</location>
    </subcellularLocation>
</comment>
<reference evidence="4" key="1">
    <citation type="submission" date="2022-05" db="EMBL/GenBank/DDBJ databases">
        <title>A methanotrophic Mycobacterium dominates a cave microbial ecosystem.</title>
        <authorList>
            <person name="Van Spanning R.J.M."/>
            <person name="Guan Q."/>
            <person name="Melkonian C."/>
            <person name="Gallant J."/>
            <person name="Polerecky L."/>
            <person name="Flot J.-F."/>
            <person name="Brandt B.W."/>
            <person name="Braster M."/>
            <person name="Iturbe Espinoza P."/>
            <person name="Aerts J."/>
            <person name="Meima-Franke M."/>
            <person name="Piersma S.R."/>
            <person name="Bunduc C."/>
            <person name="Ummels R."/>
            <person name="Pain A."/>
            <person name="Fleming E.J."/>
            <person name="van der Wel N."/>
            <person name="Gherman V.D."/>
            <person name="Sarbu S.M."/>
            <person name="Bodelier P.L.E."/>
            <person name="Bitter W."/>
        </authorList>
    </citation>
    <scope>NUCLEOTIDE SEQUENCE</scope>
    <source>
        <strain evidence="4">Sulfur Cave</strain>
    </source>
</reference>
<protein>
    <submittedName>
        <fullName evidence="4">Mammalian cell entry protein</fullName>
    </submittedName>
</protein>
<keyword evidence="5" id="KW-1185">Reference proteome</keyword>
<name>A0ABY4QL47_9MYCO</name>
<dbReference type="EMBL" id="CP097320">
    <property type="protein sequence ID" value="UQX10524.1"/>
    <property type="molecule type" value="Genomic_DNA"/>
</dbReference>
<keyword evidence="2" id="KW-0472">Membrane</keyword>
<feature type="region of interest" description="Disordered" evidence="3">
    <location>
        <begin position="1"/>
        <end position="20"/>
    </location>
</feature>
<dbReference type="PANTHER" id="PTHR37042">
    <property type="entry name" value="OUTER MEMBRANE PROTEIN RV1973"/>
    <property type="match status" value="1"/>
</dbReference>
<dbReference type="PANTHER" id="PTHR37042:SF4">
    <property type="entry name" value="OUTER MEMBRANE PROTEIN RV1973"/>
    <property type="match status" value="1"/>
</dbReference>
<gene>
    <name evidence="4" type="ORF">M5I08_21065</name>
</gene>
<evidence type="ECO:0000313" key="4">
    <source>
        <dbReference type="EMBL" id="UQX10524.1"/>
    </source>
</evidence>
<proteinExistence type="predicted"/>
<sequence>MSPRRKLGPGEQPWFSAAPQRSRRRGLPLVATLTAAIAAAAMTLCARELESHETQRLSTITDAAALSYVRAFMTEFTTPDPFRAHDYTERIVAQATGDFAQQYRQNQNAILVQVAGAEPAKGTVPEAGVSRQNDDGSVDVLAATKVTSKSPDGTLQLERTNRWTTTAKQEGDLWKISELSPMT</sequence>
<dbReference type="RefSeq" id="WP_219067877.1">
    <property type="nucleotide sequence ID" value="NZ_CAJUXY010000026.1"/>
</dbReference>
<accession>A0ABY4QL47</accession>
<evidence type="ECO:0000256" key="1">
    <source>
        <dbReference type="ARBA" id="ARBA00004370"/>
    </source>
</evidence>
<evidence type="ECO:0000313" key="5">
    <source>
        <dbReference type="Proteomes" id="UP001056610"/>
    </source>
</evidence>
<evidence type="ECO:0000256" key="3">
    <source>
        <dbReference type="SAM" id="MobiDB-lite"/>
    </source>
</evidence>
<evidence type="ECO:0000256" key="2">
    <source>
        <dbReference type="ARBA" id="ARBA00023136"/>
    </source>
</evidence>
<dbReference type="Proteomes" id="UP001056610">
    <property type="component" value="Chromosome"/>
</dbReference>
<organism evidence="4 5">
    <name type="scientific">Candidatus Mycobacterium methanotrophicum</name>
    <dbReference type="NCBI Taxonomy" id="2943498"/>
    <lineage>
        <taxon>Bacteria</taxon>
        <taxon>Bacillati</taxon>
        <taxon>Actinomycetota</taxon>
        <taxon>Actinomycetes</taxon>
        <taxon>Mycobacteriales</taxon>
        <taxon>Mycobacteriaceae</taxon>
        <taxon>Mycobacterium</taxon>
    </lineage>
</organism>